<comment type="caution">
    <text evidence="1">The sequence shown here is derived from an EMBL/GenBank/DDBJ whole genome shotgun (WGS) entry which is preliminary data.</text>
</comment>
<accession>A0A840P3F5</accession>
<protein>
    <submittedName>
        <fullName evidence="1">Uncharacterized protein</fullName>
    </submittedName>
</protein>
<proteinExistence type="predicted"/>
<keyword evidence="2" id="KW-1185">Reference proteome</keyword>
<organism evidence="1 2">
    <name type="scientific">Thermocatellispora tengchongensis</name>
    <dbReference type="NCBI Taxonomy" id="1073253"/>
    <lineage>
        <taxon>Bacteria</taxon>
        <taxon>Bacillati</taxon>
        <taxon>Actinomycetota</taxon>
        <taxon>Actinomycetes</taxon>
        <taxon>Streptosporangiales</taxon>
        <taxon>Streptosporangiaceae</taxon>
        <taxon>Thermocatellispora</taxon>
    </lineage>
</organism>
<evidence type="ECO:0000313" key="2">
    <source>
        <dbReference type="Proteomes" id="UP000578449"/>
    </source>
</evidence>
<dbReference type="EMBL" id="JACHGN010000004">
    <property type="protein sequence ID" value="MBB5132423.1"/>
    <property type="molecule type" value="Genomic_DNA"/>
</dbReference>
<reference evidence="1 2" key="1">
    <citation type="submission" date="2020-08" db="EMBL/GenBank/DDBJ databases">
        <title>Genomic Encyclopedia of Type Strains, Phase IV (KMG-IV): sequencing the most valuable type-strain genomes for metagenomic binning, comparative biology and taxonomic classification.</title>
        <authorList>
            <person name="Goeker M."/>
        </authorList>
    </citation>
    <scope>NUCLEOTIDE SEQUENCE [LARGE SCALE GENOMIC DNA]</scope>
    <source>
        <strain evidence="1 2">DSM 45615</strain>
    </source>
</reference>
<dbReference type="RefSeq" id="WP_185049363.1">
    <property type="nucleotide sequence ID" value="NZ_BAABIX010000003.1"/>
</dbReference>
<name>A0A840P3F5_9ACTN</name>
<sequence>MDFVPDGSHADPVSWRVATEASAGKLSMNTSKGSRLLHELPRFHGSFTLSRAGLLAGFALRLPLPPGARPAWLRAEEPPLLSWESVGLSAGGPPSNVGGRARLRLGRRETFTPVWGLCAEVPAGRPYFKIVLETVFPSSSLHWPAEAWRRLRPVTLTLFSEIRPSGAGTREPPR</sequence>
<dbReference type="Proteomes" id="UP000578449">
    <property type="component" value="Unassembled WGS sequence"/>
</dbReference>
<gene>
    <name evidence="1" type="ORF">HNP84_002139</name>
</gene>
<dbReference type="AlphaFoldDB" id="A0A840P3F5"/>
<evidence type="ECO:0000313" key="1">
    <source>
        <dbReference type="EMBL" id="MBB5132423.1"/>
    </source>
</evidence>